<evidence type="ECO:0000256" key="10">
    <source>
        <dbReference type="PROSITE-ProRule" id="PRU00282"/>
    </source>
</evidence>
<keyword evidence="4 10" id="KW-0812">Transmembrane</keyword>
<evidence type="ECO:0000256" key="6">
    <source>
        <dbReference type="ARBA" id="ARBA00022792"/>
    </source>
</evidence>
<dbReference type="SUPFAM" id="SSF103506">
    <property type="entry name" value="Mitochondrial carrier"/>
    <property type="match status" value="1"/>
</dbReference>
<name>A0AA35RWE6_GEOBA</name>
<dbReference type="GO" id="GO:1990542">
    <property type="term" value="P:mitochondrial transmembrane transport"/>
    <property type="evidence" value="ECO:0007669"/>
    <property type="project" value="InterPro"/>
</dbReference>
<dbReference type="InterPro" id="IPR018108">
    <property type="entry name" value="MCP_transmembrane"/>
</dbReference>
<dbReference type="PANTHER" id="PTHR45760:SF2">
    <property type="entry name" value="FI19922P1-RELATED"/>
    <property type="match status" value="1"/>
</dbReference>
<dbReference type="PROSITE" id="PS50920">
    <property type="entry name" value="SOLCAR"/>
    <property type="match status" value="3"/>
</dbReference>
<sequence>MDCRCLDGVTLCYITPEGRAYSPRLNGTIDALMKIAKFEGITSWWKGLSPTLLMAVPATVIYYTFYDQLKVTLGFKSQQTNFLAPAIAGSISRTVAVACVTPLELLRTKIQSQQHYRYHQLWRVIHASIHNDGLLSLWRGLFPTLLRDVPFSVFYWISYEFLKHEMGSLQHFHNSQLVPLIAGAISGATAALVTNPLDVVKTHIQVSLGTRRLSLLEVVRDVVSEHGISGLYTGLVPRIAKIAPACAIMISTYESFKIYFTEKNREKTLQ</sequence>
<dbReference type="Gene3D" id="1.50.40.10">
    <property type="entry name" value="Mitochondrial carrier domain"/>
    <property type="match status" value="1"/>
</dbReference>
<keyword evidence="8" id="KW-0496">Mitochondrion</keyword>
<evidence type="ECO:0000256" key="5">
    <source>
        <dbReference type="ARBA" id="ARBA00022737"/>
    </source>
</evidence>
<protein>
    <submittedName>
        <fullName evidence="12">Solute carrier family 25 member 40</fullName>
    </submittedName>
</protein>
<comment type="similarity">
    <text evidence="2 11">Belongs to the mitochondrial carrier (TC 2.A.29) family.</text>
</comment>
<evidence type="ECO:0000256" key="11">
    <source>
        <dbReference type="RuleBase" id="RU000488"/>
    </source>
</evidence>
<keyword evidence="5" id="KW-0677">Repeat</keyword>
<evidence type="ECO:0000256" key="1">
    <source>
        <dbReference type="ARBA" id="ARBA00004448"/>
    </source>
</evidence>
<dbReference type="AlphaFoldDB" id="A0AA35RWE6"/>
<keyword evidence="7" id="KW-1133">Transmembrane helix</keyword>
<feature type="repeat" description="Solcar" evidence="10">
    <location>
        <begin position="1"/>
        <end position="72"/>
    </location>
</feature>
<evidence type="ECO:0000313" key="13">
    <source>
        <dbReference type="Proteomes" id="UP001174909"/>
    </source>
</evidence>
<dbReference type="GO" id="GO:0005743">
    <property type="term" value="C:mitochondrial inner membrane"/>
    <property type="evidence" value="ECO:0007669"/>
    <property type="project" value="UniProtKB-SubCell"/>
</dbReference>
<reference evidence="12" key="1">
    <citation type="submission" date="2023-03" db="EMBL/GenBank/DDBJ databases">
        <authorList>
            <person name="Steffen K."/>
            <person name="Cardenas P."/>
        </authorList>
    </citation>
    <scope>NUCLEOTIDE SEQUENCE</scope>
</reference>
<comment type="subcellular location">
    <subcellularLocation>
        <location evidence="1">Mitochondrion inner membrane</location>
        <topology evidence="1">Multi-pass membrane protein</topology>
    </subcellularLocation>
</comment>
<feature type="repeat" description="Solcar" evidence="10">
    <location>
        <begin position="80"/>
        <end position="165"/>
    </location>
</feature>
<keyword evidence="9 10" id="KW-0472">Membrane</keyword>
<evidence type="ECO:0000256" key="7">
    <source>
        <dbReference type="ARBA" id="ARBA00022989"/>
    </source>
</evidence>
<evidence type="ECO:0000313" key="12">
    <source>
        <dbReference type="EMBL" id="CAI8018472.1"/>
    </source>
</evidence>
<dbReference type="PANTHER" id="PTHR45760">
    <property type="entry name" value="FI19922P1-RELATED"/>
    <property type="match status" value="1"/>
</dbReference>
<dbReference type="PRINTS" id="PR00926">
    <property type="entry name" value="MITOCARRIER"/>
</dbReference>
<evidence type="ECO:0000256" key="9">
    <source>
        <dbReference type="ARBA" id="ARBA00023136"/>
    </source>
</evidence>
<feature type="repeat" description="Solcar" evidence="10">
    <location>
        <begin position="174"/>
        <end position="259"/>
    </location>
</feature>
<evidence type="ECO:0000256" key="8">
    <source>
        <dbReference type="ARBA" id="ARBA00023128"/>
    </source>
</evidence>
<comment type="caution">
    <text evidence="12">The sequence shown here is derived from an EMBL/GenBank/DDBJ whole genome shotgun (WGS) entry which is preliminary data.</text>
</comment>
<evidence type="ECO:0000256" key="2">
    <source>
        <dbReference type="ARBA" id="ARBA00006375"/>
    </source>
</evidence>
<evidence type="ECO:0000256" key="4">
    <source>
        <dbReference type="ARBA" id="ARBA00022692"/>
    </source>
</evidence>
<gene>
    <name evidence="12" type="ORF">GBAR_LOCUS11211</name>
</gene>
<dbReference type="EMBL" id="CASHTH010001691">
    <property type="protein sequence ID" value="CAI8018472.1"/>
    <property type="molecule type" value="Genomic_DNA"/>
</dbReference>
<dbReference type="Pfam" id="PF00153">
    <property type="entry name" value="Mito_carr"/>
    <property type="match status" value="3"/>
</dbReference>
<keyword evidence="3 11" id="KW-0813">Transport</keyword>
<keyword evidence="13" id="KW-1185">Reference proteome</keyword>
<dbReference type="InterPro" id="IPR045315">
    <property type="entry name" value="Mtm1-like"/>
</dbReference>
<organism evidence="12 13">
    <name type="scientific">Geodia barretti</name>
    <name type="common">Barrett's horny sponge</name>
    <dbReference type="NCBI Taxonomy" id="519541"/>
    <lineage>
        <taxon>Eukaryota</taxon>
        <taxon>Metazoa</taxon>
        <taxon>Porifera</taxon>
        <taxon>Demospongiae</taxon>
        <taxon>Heteroscleromorpha</taxon>
        <taxon>Tetractinellida</taxon>
        <taxon>Astrophorina</taxon>
        <taxon>Geodiidae</taxon>
        <taxon>Geodia</taxon>
    </lineage>
</organism>
<evidence type="ECO:0000256" key="3">
    <source>
        <dbReference type="ARBA" id="ARBA00022448"/>
    </source>
</evidence>
<keyword evidence="6" id="KW-0999">Mitochondrion inner membrane</keyword>
<dbReference type="Proteomes" id="UP001174909">
    <property type="component" value="Unassembled WGS sequence"/>
</dbReference>
<accession>A0AA35RWE6</accession>
<dbReference type="InterPro" id="IPR002067">
    <property type="entry name" value="MCP"/>
</dbReference>
<proteinExistence type="inferred from homology"/>
<dbReference type="InterPro" id="IPR023395">
    <property type="entry name" value="MCP_dom_sf"/>
</dbReference>